<gene>
    <name evidence="6" type="ORF">F0562_028885</name>
</gene>
<accession>A0A5J5B3M2</accession>
<dbReference type="InterPro" id="IPR026992">
    <property type="entry name" value="DIOX_N"/>
</dbReference>
<dbReference type="FunFam" id="2.60.120.330:FF:000134">
    <property type="entry name" value="Uncharacterized protein"/>
    <property type="match status" value="1"/>
</dbReference>
<keyword evidence="7" id="KW-1185">Reference proteome</keyword>
<dbReference type="AlphaFoldDB" id="A0A5J5B3M2"/>
<name>A0A5J5B3M2_9ASTE</name>
<reference evidence="6 7" key="1">
    <citation type="submission" date="2019-09" db="EMBL/GenBank/DDBJ databases">
        <title>A chromosome-level genome assembly of the Chinese tupelo Nyssa sinensis.</title>
        <authorList>
            <person name="Yang X."/>
            <person name="Kang M."/>
            <person name="Yang Y."/>
            <person name="Xiong H."/>
            <person name="Wang M."/>
            <person name="Zhang Z."/>
            <person name="Wang Z."/>
            <person name="Wu H."/>
            <person name="Ma T."/>
            <person name="Liu J."/>
            <person name="Xi Z."/>
        </authorList>
    </citation>
    <scope>NUCLEOTIDE SEQUENCE [LARGE SCALE GENOMIC DNA]</scope>
    <source>
        <strain evidence="6">J267</strain>
        <tissue evidence="6">Leaf</tissue>
    </source>
</reference>
<dbReference type="PANTHER" id="PTHR47991">
    <property type="entry name" value="OXOGLUTARATE/IRON-DEPENDENT DIOXYGENASE"/>
    <property type="match status" value="1"/>
</dbReference>
<dbReference type="InterPro" id="IPR050295">
    <property type="entry name" value="Plant_2OG-oxidoreductases"/>
</dbReference>
<evidence type="ECO:0000256" key="2">
    <source>
        <dbReference type="ARBA" id="ARBA00022723"/>
    </source>
</evidence>
<dbReference type="InterPro" id="IPR044861">
    <property type="entry name" value="IPNS-like_FE2OG_OXY"/>
</dbReference>
<dbReference type="PROSITE" id="PS51471">
    <property type="entry name" value="FE2OG_OXY"/>
    <property type="match status" value="1"/>
</dbReference>
<keyword evidence="4" id="KW-0560">Oxidoreductase</keyword>
<evidence type="ECO:0000256" key="4">
    <source>
        <dbReference type="RuleBase" id="RU003682"/>
    </source>
</evidence>
<evidence type="ECO:0000313" key="6">
    <source>
        <dbReference type="EMBL" id="KAA8536407.1"/>
    </source>
</evidence>
<organism evidence="6 7">
    <name type="scientific">Nyssa sinensis</name>
    <dbReference type="NCBI Taxonomy" id="561372"/>
    <lineage>
        <taxon>Eukaryota</taxon>
        <taxon>Viridiplantae</taxon>
        <taxon>Streptophyta</taxon>
        <taxon>Embryophyta</taxon>
        <taxon>Tracheophyta</taxon>
        <taxon>Spermatophyta</taxon>
        <taxon>Magnoliopsida</taxon>
        <taxon>eudicotyledons</taxon>
        <taxon>Gunneridae</taxon>
        <taxon>Pentapetalae</taxon>
        <taxon>asterids</taxon>
        <taxon>Cornales</taxon>
        <taxon>Nyssaceae</taxon>
        <taxon>Nyssa</taxon>
    </lineage>
</organism>
<sequence>MATKAPLVSQLSPEAPLHASKLTLIKSLTESVELTSIPFHYTFSTNPIEPASSDPEDSIPVIDFSLLTSGDPDQRSKFIQDLSKACEDWGGFMLINHGVPESLMKAMVEASKEFFNLTEEEKREFEGKLLLDPIKCGTSLHGRVDEVLFWRDFLKVIVHPDFHFPYKPTGFSELASEFCKRIRKLVRELLKATSENLGLENCYIEKTMDLDSGFQLFAANLYPPCPQPEHAIGIPPHSDHGLLTFLAQNEIGGLQVQHNGKWVNVYIPPNSFFVNIADQLEILSNGKYKSLVHRAVVNNKATRISLAIANGPSLDTIVSPAIELVNSESHSVVYIPMKFKKYLELQQNHKLGQKALLDCTKVQTV</sequence>
<keyword evidence="2 4" id="KW-0479">Metal-binding</keyword>
<dbReference type="EMBL" id="CM018039">
    <property type="protein sequence ID" value="KAA8536407.1"/>
    <property type="molecule type" value="Genomic_DNA"/>
</dbReference>
<dbReference type="InterPro" id="IPR027443">
    <property type="entry name" value="IPNS-like_sf"/>
</dbReference>
<dbReference type="Pfam" id="PF14226">
    <property type="entry name" value="DIOX_N"/>
    <property type="match status" value="1"/>
</dbReference>
<dbReference type="GO" id="GO:0016705">
    <property type="term" value="F:oxidoreductase activity, acting on paired donors, with incorporation or reduction of molecular oxygen"/>
    <property type="evidence" value="ECO:0007669"/>
    <property type="project" value="UniProtKB-ARBA"/>
</dbReference>
<evidence type="ECO:0000259" key="5">
    <source>
        <dbReference type="PROSITE" id="PS51471"/>
    </source>
</evidence>
<dbReference type="Gene3D" id="2.60.120.330">
    <property type="entry name" value="B-lactam Antibiotic, Isopenicillin N Synthase, Chain"/>
    <property type="match status" value="1"/>
</dbReference>
<dbReference type="InterPro" id="IPR005123">
    <property type="entry name" value="Oxoglu/Fe-dep_dioxygenase_dom"/>
</dbReference>
<dbReference type="OrthoDB" id="288590at2759"/>
<evidence type="ECO:0000256" key="1">
    <source>
        <dbReference type="ARBA" id="ARBA00008056"/>
    </source>
</evidence>
<dbReference type="Proteomes" id="UP000325577">
    <property type="component" value="Linkage Group LG16"/>
</dbReference>
<evidence type="ECO:0000256" key="3">
    <source>
        <dbReference type="ARBA" id="ARBA00023004"/>
    </source>
</evidence>
<evidence type="ECO:0000313" key="7">
    <source>
        <dbReference type="Proteomes" id="UP000325577"/>
    </source>
</evidence>
<comment type="similarity">
    <text evidence="1 4">Belongs to the iron/ascorbate-dependent oxidoreductase family.</text>
</comment>
<dbReference type="Pfam" id="PF03171">
    <property type="entry name" value="2OG-FeII_Oxy"/>
    <property type="match status" value="1"/>
</dbReference>
<protein>
    <recommendedName>
        <fullName evidence="5">Fe2OG dioxygenase domain-containing protein</fullName>
    </recommendedName>
</protein>
<dbReference type="SUPFAM" id="SSF51197">
    <property type="entry name" value="Clavaminate synthase-like"/>
    <property type="match status" value="1"/>
</dbReference>
<proteinExistence type="inferred from homology"/>
<feature type="domain" description="Fe2OG dioxygenase" evidence="5">
    <location>
        <begin position="212"/>
        <end position="312"/>
    </location>
</feature>
<dbReference type="GO" id="GO:0046872">
    <property type="term" value="F:metal ion binding"/>
    <property type="evidence" value="ECO:0007669"/>
    <property type="project" value="UniProtKB-KW"/>
</dbReference>
<keyword evidence="3 4" id="KW-0408">Iron</keyword>